<keyword evidence="2" id="KW-1185">Reference proteome</keyword>
<evidence type="ECO:0000313" key="2">
    <source>
        <dbReference type="Proteomes" id="UP000805193"/>
    </source>
</evidence>
<gene>
    <name evidence="1" type="ORF">HPB47_022393</name>
</gene>
<accession>A0AC60Q9Z7</accession>
<proteinExistence type="predicted"/>
<name>A0AC60Q9Z7_IXOPE</name>
<sequence length="240" mass="25772">MVATVGAKLAPHCVCKQEKAERDKKIGSVCLSKRNFEALLVDLLLVKRYRVEVYQNTGAKGNAWSLVTKASPGNLAQVEDVLFGGNTQMSEAKGVMAVSVKFDGKQQTVGIAYGDAVLQELTVVEFDDDEHFSNLCTVLVHLGPQECLISSPDAKKFAEVKGIVERSGILLTECKPADFVSKDIVQDLGRLLAPSSVPQGQAAMLRKSAEVIRIVALLDARSAGAVVECVGIWAAKPKCE</sequence>
<dbReference type="Proteomes" id="UP000805193">
    <property type="component" value="Unassembled WGS sequence"/>
</dbReference>
<organism evidence="1 2">
    <name type="scientific">Ixodes persulcatus</name>
    <name type="common">Taiga tick</name>
    <dbReference type="NCBI Taxonomy" id="34615"/>
    <lineage>
        <taxon>Eukaryota</taxon>
        <taxon>Metazoa</taxon>
        <taxon>Ecdysozoa</taxon>
        <taxon>Arthropoda</taxon>
        <taxon>Chelicerata</taxon>
        <taxon>Arachnida</taxon>
        <taxon>Acari</taxon>
        <taxon>Parasitiformes</taxon>
        <taxon>Ixodida</taxon>
        <taxon>Ixodoidea</taxon>
        <taxon>Ixodidae</taxon>
        <taxon>Ixodinae</taxon>
        <taxon>Ixodes</taxon>
    </lineage>
</organism>
<dbReference type="EMBL" id="JABSTQ010009291">
    <property type="protein sequence ID" value="KAG0430769.1"/>
    <property type="molecule type" value="Genomic_DNA"/>
</dbReference>
<evidence type="ECO:0000313" key="1">
    <source>
        <dbReference type="EMBL" id="KAG0430769.1"/>
    </source>
</evidence>
<reference evidence="1 2" key="1">
    <citation type="journal article" date="2020" name="Cell">
        <title>Large-Scale Comparative Analyses of Tick Genomes Elucidate Their Genetic Diversity and Vector Capacities.</title>
        <authorList>
            <consortium name="Tick Genome and Microbiome Consortium (TIGMIC)"/>
            <person name="Jia N."/>
            <person name="Wang J."/>
            <person name="Shi W."/>
            <person name="Du L."/>
            <person name="Sun Y."/>
            <person name="Zhan W."/>
            <person name="Jiang J.F."/>
            <person name="Wang Q."/>
            <person name="Zhang B."/>
            <person name="Ji P."/>
            <person name="Bell-Sakyi L."/>
            <person name="Cui X.M."/>
            <person name="Yuan T.T."/>
            <person name="Jiang B.G."/>
            <person name="Yang W.F."/>
            <person name="Lam T.T."/>
            <person name="Chang Q.C."/>
            <person name="Ding S.J."/>
            <person name="Wang X.J."/>
            <person name="Zhu J.G."/>
            <person name="Ruan X.D."/>
            <person name="Zhao L."/>
            <person name="Wei J.T."/>
            <person name="Ye R.Z."/>
            <person name="Que T.C."/>
            <person name="Du C.H."/>
            <person name="Zhou Y.H."/>
            <person name="Cheng J.X."/>
            <person name="Dai P.F."/>
            <person name="Guo W.B."/>
            <person name="Han X.H."/>
            <person name="Huang E.J."/>
            <person name="Li L.F."/>
            <person name="Wei W."/>
            <person name="Gao Y.C."/>
            <person name="Liu J.Z."/>
            <person name="Shao H.Z."/>
            <person name="Wang X."/>
            <person name="Wang C.C."/>
            <person name="Yang T.C."/>
            <person name="Huo Q.B."/>
            <person name="Li W."/>
            <person name="Chen H.Y."/>
            <person name="Chen S.E."/>
            <person name="Zhou L.G."/>
            <person name="Ni X.B."/>
            <person name="Tian J.H."/>
            <person name="Sheng Y."/>
            <person name="Liu T."/>
            <person name="Pan Y.S."/>
            <person name="Xia L.Y."/>
            <person name="Li J."/>
            <person name="Zhao F."/>
            <person name="Cao W.C."/>
        </authorList>
    </citation>
    <scope>NUCLEOTIDE SEQUENCE [LARGE SCALE GENOMIC DNA]</scope>
    <source>
        <strain evidence="1">Iper-2018</strain>
    </source>
</reference>
<comment type="caution">
    <text evidence="1">The sequence shown here is derived from an EMBL/GenBank/DDBJ whole genome shotgun (WGS) entry which is preliminary data.</text>
</comment>
<protein>
    <submittedName>
        <fullName evidence="1">Uncharacterized protein</fullName>
    </submittedName>
</protein>